<evidence type="ECO:0000256" key="2">
    <source>
        <dbReference type="ARBA" id="ARBA00012438"/>
    </source>
</evidence>
<dbReference type="Pfam" id="PF00072">
    <property type="entry name" value="Response_reg"/>
    <property type="match status" value="1"/>
</dbReference>
<dbReference type="Gene3D" id="3.30.565.10">
    <property type="entry name" value="Histidine kinase-like ATPase, C-terminal domain"/>
    <property type="match status" value="1"/>
</dbReference>
<sequence length="1152" mass="129109">MSNSSKTPHAPQRVIKTRRDYNLWVADQSIEDFALRYAPASVRKWSPWTVTNTAISTVSFLAMEAIGATMLWQYGFSNAIWAAIVVCLIIFLTSWPISYYAAKYNVDVDLLTRGAGFGYIGSTITSLIYASFTFILLAFEAAIMAMALELALNIPLSIGYLISALVILPLVVKGIGFINKVQAYTQPLWLILLVLPWIVVLWKQPHLLSDSIHFAGAVSASSDFNLYYFGAACTLIFVFVIQIGEQADYLRFLPQQQQAKRSWHLAVFLGGPSWILAGFLKVCMGMLLMLLAYQLLVPIAELDNPTYLYWMAYQQFIPSPQIALLLTLLLVCLAQIKINVTNAYAGSLAWSNFFARLTHSHPGRIVWLIFNVLIAVVLMEMGIIHAVERILGLYSNLALAWIGAVVADLMICKPLGLSPKGIEFRRAYLYDINPVGVGALVIASCVSMLCYLGVFGLTAKGLASFIALGTSMLCVPLIALLTRGKYYLARPPEQIASTPVATCVVCERDYEVADMAVCPAYQHSICSLCCSLEARCHDLCKPHARWTVQLKTWIERYLPKAWSQRLNTRLSQYLLLMLSLGLILAVCLSLVYLQEKTYLEAVNEQAIQQLFTLFLKIYTILFLLISVAAWWLVLNDQSRRKAEQETHQQTRLLIEEIAAHEQTSQHLYDARIQAERANEAKSRYVVGISHELRTPLNSILGYSQLLQKQEQLSPQGQTALGVISRSGQHLTSLIDGLLDLSRIETGKISLNIVDVHFPHFIEQMIQMFQPQIEQKRLHFICEVSEHLPEYVRTDKKRLEQILINLLGNALKFTTKGEIHLKLEYRFQTAYFEIRDTGCGIATQDLERIFNPFERGSNVVQGGFTGTGLGLPIVKLLVDLLGGQLSVTSELNQGSCFKVKLYLPSKALVHPISNVQSNQITGYIGEQKRILVVDNEAVDRGLVANFLRPLGFIIQEAESGIDCLRQVPVFQPDLILMDLNMPMMGGWETAHLLRQNNITNVPILIISANVNEREGNPQDAVLSEDFMLKPIDLNLLLNKIGDKLGLTWIDQSTASTTQASLAAPRSEPISAQPSKTTAVVNEPQPTHTQSMTFDQALNHLEQLIGQGYIRGIQRAVQQYQHDFPEYNELWGQLNQSVQKFDLKHARQLLQDAR</sequence>
<dbReference type="InterPro" id="IPR003661">
    <property type="entry name" value="HisK_dim/P_dom"/>
</dbReference>
<feature type="modified residue" description="4-aspartylphosphate" evidence="7">
    <location>
        <position position="977"/>
    </location>
</feature>
<dbReference type="SMART" id="SM00388">
    <property type="entry name" value="HisKA"/>
    <property type="match status" value="1"/>
</dbReference>
<evidence type="ECO:0000256" key="3">
    <source>
        <dbReference type="ARBA" id="ARBA00022553"/>
    </source>
</evidence>
<feature type="transmembrane region" description="Helical" evidence="8">
    <location>
        <begin position="80"/>
        <end position="102"/>
    </location>
</feature>
<dbReference type="AlphaFoldDB" id="A0A1P8EFC3"/>
<evidence type="ECO:0000256" key="8">
    <source>
        <dbReference type="SAM" id="Phobius"/>
    </source>
</evidence>
<dbReference type="KEGG" id="asol:BEN76_02265"/>
<dbReference type="SMART" id="SM00448">
    <property type="entry name" value="REC"/>
    <property type="match status" value="1"/>
</dbReference>
<feature type="transmembrane region" description="Helical" evidence="8">
    <location>
        <begin position="226"/>
        <end position="244"/>
    </location>
</feature>
<feature type="transmembrane region" description="Helical" evidence="8">
    <location>
        <begin position="432"/>
        <end position="455"/>
    </location>
</feature>
<accession>A0A1P8EFC3</accession>
<evidence type="ECO:0000259" key="10">
    <source>
        <dbReference type="PROSITE" id="PS50110"/>
    </source>
</evidence>
<evidence type="ECO:0000256" key="4">
    <source>
        <dbReference type="ARBA" id="ARBA00022679"/>
    </source>
</evidence>
<feature type="transmembrane region" description="Helical" evidence="8">
    <location>
        <begin position="114"/>
        <end position="139"/>
    </location>
</feature>
<dbReference type="Gene3D" id="1.10.287.130">
    <property type="match status" value="1"/>
</dbReference>
<feature type="transmembrane region" description="Helical" evidence="8">
    <location>
        <begin position="316"/>
        <end position="334"/>
    </location>
</feature>
<dbReference type="InterPro" id="IPR001789">
    <property type="entry name" value="Sig_transdc_resp-reg_receiver"/>
</dbReference>
<dbReference type="PROSITE" id="PS50109">
    <property type="entry name" value="HIS_KIN"/>
    <property type="match status" value="1"/>
</dbReference>
<feature type="transmembrane region" description="Helical" evidence="8">
    <location>
        <begin position="365"/>
        <end position="387"/>
    </location>
</feature>
<keyword evidence="5 11" id="KW-0418">Kinase</keyword>
<evidence type="ECO:0000256" key="5">
    <source>
        <dbReference type="ARBA" id="ARBA00022777"/>
    </source>
</evidence>
<name>A0A1P8EFC3_9GAMM</name>
<dbReference type="SUPFAM" id="SSF52172">
    <property type="entry name" value="CheY-like"/>
    <property type="match status" value="1"/>
</dbReference>
<keyword evidence="6" id="KW-0902">Two-component regulatory system</keyword>
<dbReference type="InterPro" id="IPR003594">
    <property type="entry name" value="HATPase_dom"/>
</dbReference>
<dbReference type="SUPFAM" id="SSF47384">
    <property type="entry name" value="Homodimeric domain of signal transducing histidine kinase"/>
    <property type="match status" value="1"/>
</dbReference>
<dbReference type="EC" id="2.7.13.3" evidence="2"/>
<protein>
    <recommendedName>
        <fullName evidence="2">histidine kinase</fullName>
        <ecNumber evidence="2">2.7.13.3</ecNumber>
    </recommendedName>
</protein>
<dbReference type="PRINTS" id="PR00344">
    <property type="entry name" value="BCTRLSENSOR"/>
</dbReference>
<dbReference type="EMBL" id="CP016896">
    <property type="protein sequence ID" value="APV34907.1"/>
    <property type="molecule type" value="Genomic_DNA"/>
</dbReference>
<evidence type="ECO:0000259" key="9">
    <source>
        <dbReference type="PROSITE" id="PS50109"/>
    </source>
</evidence>
<dbReference type="InterPro" id="IPR036890">
    <property type="entry name" value="HATPase_C_sf"/>
</dbReference>
<evidence type="ECO:0000256" key="7">
    <source>
        <dbReference type="PROSITE-ProRule" id="PRU00169"/>
    </source>
</evidence>
<dbReference type="GO" id="GO:0000155">
    <property type="term" value="F:phosphorelay sensor kinase activity"/>
    <property type="evidence" value="ECO:0007669"/>
    <property type="project" value="InterPro"/>
</dbReference>
<dbReference type="STRING" id="487316.BEN76_02265"/>
<organism evidence="11 12">
    <name type="scientific">Acinetobacter soli</name>
    <dbReference type="NCBI Taxonomy" id="487316"/>
    <lineage>
        <taxon>Bacteria</taxon>
        <taxon>Pseudomonadati</taxon>
        <taxon>Pseudomonadota</taxon>
        <taxon>Gammaproteobacteria</taxon>
        <taxon>Moraxellales</taxon>
        <taxon>Moraxellaceae</taxon>
        <taxon>Acinetobacter</taxon>
    </lineage>
</organism>
<dbReference type="Pfam" id="PF02518">
    <property type="entry name" value="HATPase_c"/>
    <property type="match status" value="1"/>
</dbReference>
<dbReference type="CDD" id="cd00082">
    <property type="entry name" value="HisKA"/>
    <property type="match status" value="1"/>
</dbReference>
<keyword evidence="3 7" id="KW-0597">Phosphoprotein</keyword>
<feature type="domain" description="Response regulatory" evidence="10">
    <location>
        <begin position="928"/>
        <end position="1043"/>
    </location>
</feature>
<dbReference type="InterPro" id="IPR011006">
    <property type="entry name" value="CheY-like_superfamily"/>
</dbReference>
<dbReference type="InterPro" id="IPR036097">
    <property type="entry name" value="HisK_dim/P_sf"/>
</dbReference>
<dbReference type="Gene3D" id="1.10.4160.10">
    <property type="entry name" value="Hydantoin permease"/>
    <property type="match status" value="1"/>
</dbReference>
<feature type="transmembrane region" description="Helical" evidence="8">
    <location>
        <begin position="53"/>
        <end position="74"/>
    </location>
</feature>
<keyword evidence="8" id="KW-1133">Transmembrane helix</keyword>
<proteinExistence type="predicted"/>
<dbReference type="RefSeq" id="WP_076032133.1">
    <property type="nucleotide sequence ID" value="NZ_CP016896.1"/>
</dbReference>
<dbReference type="PANTHER" id="PTHR43047:SF78">
    <property type="entry name" value="SENSORY_REGULATORY PROTEIN RPFC"/>
    <property type="match status" value="1"/>
</dbReference>
<dbReference type="SMART" id="SM00387">
    <property type="entry name" value="HATPase_c"/>
    <property type="match status" value="1"/>
</dbReference>
<feature type="transmembrane region" description="Helical" evidence="8">
    <location>
        <begin position="613"/>
        <end position="634"/>
    </location>
</feature>
<feature type="domain" description="Histidine kinase" evidence="9">
    <location>
        <begin position="687"/>
        <end position="904"/>
    </location>
</feature>
<dbReference type="InterPro" id="IPR004358">
    <property type="entry name" value="Sig_transdc_His_kin-like_C"/>
</dbReference>
<dbReference type="PANTHER" id="PTHR43047">
    <property type="entry name" value="TWO-COMPONENT HISTIDINE PROTEIN KINASE"/>
    <property type="match status" value="1"/>
</dbReference>
<feature type="transmembrane region" description="Helical" evidence="8">
    <location>
        <begin position="573"/>
        <end position="593"/>
    </location>
</feature>
<keyword evidence="8" id="KW-0812">Transmembrane</keyword>
<comment type="catalytic activity">
    <reaction evidence="1">
        <text>ATP + protein L-histidine = ADP + protein N-phospho-L-histidine.</text>
        <dbReference type="EC" id="2.7.13.3"/>
    </reaction>
</comment>
<gene>
    <name evidence="11" type="ORF">BEN76_02265</name>
</gene>
<evidence type="ECO:0000256" key="1">
    <source>
        <dbReference type="ARBA" id="ARBA00000085"/>
    </source>
</evidence>
<dbReference type="eggNOG" id="COG2205">
    <property type="taxonomic scope" value="Bacteria"/>
</dbReference>
<dbReference type="PROSITE" id="PS50110">
    <property type="entry name" value="RESPONSE_REGULATORY"/>
    <property type="match status" value="1"/>
</dbReference>
<evidence type="ECO:0000313" key="12">
    <source>
        <dbReference type="Proteomes" id="UP000185674"/>
    </source>
</evidence>
<dbReference type="eggNOG" id="COG1457">
    <property type="taxonomic scope" value="Bacteria"/>
</dbReference>
<keyword evidence="8" id="KW-0472">Membrane</keyword>
<feature type="transmembrane region" description="Helical" evidence="8">
    <location>
        <begin position="393"/>
        <end position="411"/>
    </location>
</feature>
<dbReference type="eggNOG" id="COG0784">
    <property type="taxonomic scope" value="Bacteria"/>
</dbReference>
<evidence type="ECO:0000313" key="11">
    <source>
        <dbReference type="EMBL" id="APV34907.1"/>
    </source>
</evidence>
<dbReference type="Gene3D" id="3.40.50.2300">
    <property type="match status" value="1"/>
</dbReference>
<dbReference type="Pfam" id="PF00512">
    <property type="entry name" value="HisKA"/>
    <property type="match status" value="1"/>
</dbReference>
<evidence type="ECO:0000256" key="6">
    <source>
        <dbReference type="ARBA" id="ARBA00023012"/>
    </source>
</evidence>
<dbReference type="SUPFAM" id="SSF55874">
    <property type="entry name" value="ATPase domain of HSP90 chaperone/DNA topoisomerase II/histidine kinase"/>
    <property type="match status" value="1"/>
</dbReference>
<dbReference type="FunFam" id="3.30.565.10:FF:000010">
    <property type="entry name" value="Sensor histidine kinase RcsC"/>
    <property type="match status" value="1"/>
</dbReference>
<feature type="transmembrane region" description="Helical" evidence="8">
    <location>
        <begin position="184"/>
        <end position="202"/>
    </location>
</feature>
<dbReference type="CDD" id="cd17546">
    <property type="entry name" value="REC_hyHK_CKI1_RcsC-like"/>
    <property type="match status" value="1"/>
</dbReference>
<feature type="transmembrane region" description="Helical" evidence="8">
    <location>
        <begin position="265"/>
        <end position="296"/>
    </location>
</feature>
<dbReference type="Proteomes" id="UP000185674">
    <property type="component" value="Chromosome"/>
</dbReference>
<feature type="transmembrane region" description="Helical" evidence="8">
    <location>
        <begin position="151"/>
        <end position="172"/>
    </location>
</feature>
<reference evidence="11 12" key="1">
    <citation type="submission" date="2016-08" db="EMBL/GenBank/DDBJ databases">
        <title>Complete genome sequence of Acinetobacter baylyi strain GFJ2.</title>
        <authorList>
            <person name="Tabata M."/>
            <person name="Kuboki S."/>
            <person name="Gibu N."/>
            <person name="Kinouchi Y."/>
            <person name="Vangnai A."/>
            <person name="Kasai D."/>
            <person name="Fukuda M."/>
        </authorList>
    </citation>
    <scope>NUCLEOTIDE SEQUENCE [LARGE SCALE GENOMIC DNA]</scope>
    <source>
        <strain evidence="11 12">GFJ2</strain>
    </source>
</reference>
<keyword evidence="4" id="KW-0808">Transferase</keyword>
<feature type="transmembrane region" description="Helical" evidence="8">
    <location>
        <begin position="461"/>
        <end position="481"/>
    </location>
</feature>
<dbReference type="InterPro" id="IPR005467">
    <property type="entry name" value="His_kinase_dom"/>
</dbReference>